<organism evidence="1 2">
    <name type="scientific">Psilocybe cyanescens</name>
    <dbReference type="NCBI Taxonomy" id="93625"/>
    <lineage>
        <taxon>Eukaryota</taxon>
        <taxon>Fungi</taxon>
        <taxon>Dikarya</taxon>
        <taxon>Basidiomycota</taxon>
        <taxon>Agaricomycotina</taxon>
        <taxon>Agaricomycetes</taxon>
        <taxon>Agaricomycetidae</taxon>
        <taxon>Agaricales</taxon>
        <taxon>Agaricineae</taxon>
        <taxon>Strophariaceae</taxon>
        <taxon>Psilocybe</taxon>
    </lineage>
</organism>
<evidence type="ECO:0008006" key="3">
    <source>
        <dbReference type="Google" id="ProtNLM"/>
    </source>
</evidence>
<dbReference type="EMBL" id="NHYD01000568">
    <property type="protein sequence ID" value="PPQ93911.1"/>
    <property type="molecule type" value="Genomic_DNA"/>
</dbReference>
<protein>
    <recommendedName>
        <fullName evidence="3">REM-1 domain-containing protein</fullName>
    </recommendedName>
</protein>
<keyword evidence="2" id="KW-1185">Reference proteome</keyword>
<dbReference type="InParanoid" id="A0A409XT78"/>
<sequence length="108" mass="12601">MPHLLQHIASSFTRNSGMNQLKTPIFDTPLTEQTVEDLEMLRREILIEYNKTIDQKEMANQNYCPAAAKLAHQQARSLHLKLNKVKQELYQHLPLISKIVKKAKLFYL</sequence>
<evidence type="ECO:0000313" key="2">
    <source>
        <dbReference type="Proteomes" id="UP000283269"/>
    </source>
</evidence>
<comment type="caution">
    <text evidence="1">The sequence shown here is derived from an EMBL/GenBank/DDBJ whole genome shotgun (WGS) entry which is preliminary data.</text>
</comment>
<name>A0A409XT78_PSICY</name>
<dbReference type="AlphaFoldDB" id="A0A409XT78"/>
<accession>A0A409XT78</accession>
<reference evidence="1 2" key="1">
    <citation type="journal article" date="2018" name="Evol. Lett.">
        <title>Horizontal gene cluster transfer increased hallucinogenic mushroom diversity.</title>
        <authorList>
            <person name="Reynolds H.T."/>
            <person name="Vijayakumar V."/>
            <person name="Gluck-Thaler E."/>
            <person name="Korotkin H.B."/>
            <person name="Matheny P.B."/>
            <person name="Slot J.C."/>
        </authorList>
    </citation>
    <scope>NUCLEOTIDE SEQUENCE [LARGE SCALE GENOMIC DNA]</scope>
    <source>
        <strain evidence="1 2">2631</strain>
    </source>
</reference>
<evidence type="ECO:0000313" key="1">
    <source>
        <dbReference type="EMBL" id="PPQ93911.1"/>
    </source>
</evidence>
<gene>
    <name evidence="1" type="ORF">CVT25_007635</name>
</gene>
<proteinExistence type="predicted"/>
<dbReference type="Proteomes" id="UP000283269">
    <property type="component" value="Unassembled WGS sequence"/>
</dbReference>